<dbReference type="EMBL" id="FMWP01000014">
    <property type="protein sequence ID" value="SCZ90144.1"/>
    <property type="molecule type" value="Genomic_DNA"/>
</dbReference>
<reference evidence="4" key="1">
    <citation type="submission" date="2016-10" db="EMBL/GenBank/DDBJ databases">
        <authorList>
            <person name="Jeantristanb JTB J.-T."/>
            <person name="Ricardo R."/>
        </authorList>
    </citation>
    <scope>NUCLEOTIDE SEQUENCE [LARGE SCALE GENOMIC DNA]</scope>
</reference>
<keyword evidence="2" id="KW-0812">Transmembrane</keyword>
<sequence length="897" mass="96858">MASTSSRYLRPARTFSGDSDEHSPAQPPRRHSRERKAPLRRPAPILAHSRESSNEGDSESSHPGRNEFRSLDRESADAYTRLQRPGSSGFIGAETLPRCSPSTASSMSSIGSSFDLADSSAASLFFSPPPIQQTRNATFDQENVPNRRGMAGPRKLDLELQDRPQETMVVAEPRSANAMLQHVRVKASPTTFGFPFASSILATSDSFADLRGPASRTSVQDHARPSAASQGRSDPSRSNKSASSHRLSSDVDLDLSFDYHQEPEMVFGDEVSIESASAEWIGIDMTGRPAEHDVPEGELVRSPSGRLLGTHKKRVRSAVDLRAQFRMAEQAVAIPMIEDVPTEDALGTRQGLLVDESTHAPSGIPVGTFGRRVSAPIKTKRPTSWGNGFAFNPTNPLMVPLPDSPGFTPSPSPTLTNESKTLAAPFRFLERARSSMRLASPLSTPVLGQSSVDVKGKGRATPDENLVGVDEFLPQQTEETTARRQNWASQLAQSAMVKWGSPTTSSHEGRSATPMTTKFQSPLPMSVFDHPQHSSSSETFDTAETTPIPDVGQFGEQRGARSDVEDFAVSKAFKPAEGLAGLGIAFNASDNEGRSIRQPLASRQARAQPSSEVVRPYGHRTIPSLSVTRPIEDGHETSSVTSRVSAVDPTASRRNSWHSGQYGGAIPGFSAPSVARRRSLYGNETLHVLVPQPSPQGRMAPQTGPASPRFSFTPAPLQLVKAHCPPPEVDATAGPSISVQAPINSSLRHRRPHSVRSLVEATITRPGHFIETTVPSKLLFLAGFLLGPWCWIIGGWWLRPSDGELRRTRGTRCRAEGCACGMMVPEDRLRGIAQRHLTPSMGLKAHFTSVVGGGTDESIKWMGLDEWVFTNRVLAVTSGVAVVVVVAIAIFEASMAA</sequence>
<accession>A0A2X0ME58</accession>
<feature type="region of interest" description="Disordered" evidence="1">
    <location>
        <begin position="630"/>
        <end position="660"/>
    </location>
</feature>
<dbReference type="STRING" id="289078.A0A2X0ME58"/>
<feature type="region of interest" description="Disordered" evidence="1">
    <location>
        <begin position="210"/>
        <end position="247"/>
    </location>
</feature>
<keyword evidence="2" id="KW-0472">Membrane</keyword>
<feature type="region of interest" description="Disordered" evidence="1">
    <location>
        <begin position="529"/>
        <end position="548"/>
    </location>
</feature>
<dbReference type="OrthoDB" id="2536207at2759"/>
<dbReference type="Proteomes" id="UP000249723">
    <property type="component" value="Unassembled WGS sequence"/>
</dbReference>
<name>A0A2X0ME58_9BASI</name>
<evidence type="ECO:0000256" key="2">
    <source>
        <dbReference type="SAM" id="Phobius"/>
    </source>
</evidence>
<feature type="compositionally biased region" description="Polar residues" evidence="1">
    <location>
        <begin position="227"/>
        <end position="242"/>
    </location>
</feature>
<feature type="region of interest" description="Disordered" evidence="1">
    <location>
        <begin position="1"/>
        <end position="113"/>
    </location>
</feature>
<feature type="compositionally biased region" description="Basic and acidic residues" evidence="1">
    <location>
        <begin position="48"/>
        <end position="76"/>
    </location>
</feature>
<dbReference type="AlphaFoldDB" id="A0A2X0ME58"/>
<protein>
    <submittedName>
        <fullName evidence="3">BZ3500_MvSof-1268-A1-R1_Chr1-3g01802 protein</fullName>
    </submittedName>
</protein>
<feature type="transmembrane region" description="Helical" evidence="2">
    <location>
        <begin position="778"/>
        <end position="798"/>
    </location>
</feature>
<evidence type="ECO:0000256" key="1">
    <source>
        <dbReference type="SAM" id="MobiDB-lite"/>
    </source>
</evidence>
<keyword evidence="2" id="KW-1133">Transmembrane helix</keyword>
<evidence type="ECO:0000313" key="4">
    <source>
        <dbReference type="Proteomes" id="UP000249723"/>
    </source>
</evidence>
<feature type="transmembrane region" description="Helical" evidence="2">
    <location>
        <begin position="869"/>
        <end position="891"/>
    </location>
</feature>
<proteinExistence type="predicted"/>
<gene>
    <name evidence="3" type="ORF">BZ3500_MVSOF-1268-A1-R1_CHR1-3G01802</name>
</gene>
<feature type="compositionally biased region" description="Low complexity" evidence="1">
    <location>
        <begin position="100"/>
        <end position="113"/>
    </location>
</feature>
<feature type="compositionally biased region" description="Polar residues" evidence="1">
    <location>
        <begin position="533"/>
        <end position="545"/>
    </location>
</feature>
<keyword evidence="4" id="KW-1185">Reference proteome</keyword>
<evidence type="ECO:0000313" key="3">
    <source>
        <dbReference type="EMBL" id="SCZ90144.1"/>
    </source>
</evidence>
<organism evidence="3 4">
    <name type="scientific">Microbotryum saponariae</name>
    <dbReference type="NCBI Taxonomy" id="289078"/>
    <lineage>
        <taxon>Eukaryota</taxon>
        <taxon>Fungi</taxon>
        <taxon>Dikarya</taxon>
        <taxon>Basidiomycota</taxon>
        <taxon>Pucciniomycotina</taxon>
        <taxon>Microbotryomycetes</taxon>
        <taxon>Microbotryales</taxon>
        <taxon>Microbotryaceae</taxon>
        <taxon>Microbotryum</taxon>
    </lineage>
</organism>